<gene>
    <name evidence="1" type="ORF">SAMN05421818_1363</name>
</gene>
<dbReference type="Proteomes" id="UP000243588">
    <property type="component" value="Unassembled WGS sequence"/>
</dbReference>
<dbReference type="AlphaFoldDB" id="A0A1G8GZ62"/>
<evidence type="ECO:0000313" key="1">
    <source>
        <dbReference type="EMBL" id="SDH99634.1"/>
    </source>
</evidence>
<protein>
    <submittedName>
        <fullName evidence="1">Uncharacterized protein</fullName>
    </submittedName>
</protein>
<dbReference type="RefSeq" id="WP_090410449.1">
    <property type="nucleotide sequence ID" value="NZ_FNDQ01000036.1"/>
</dbReference>
<evidence type="ECO:0000313" key="2">
    <source>
        <dbReference type="Proteomes" id="UP000243588"/>
    </source>
</evidence>
<sequence>METVSLRKSSQIDVNQRYDEILLMLADAKKRGENFIKVEYLPYELYMKLIEHNYVIQKMKQRVYSFLFLKKTIKYYYIYQQTAN</sequence>
<keyword evidence="2" id="KW-1185">Reference proteome</keyword>
<accession>A0A1G8GZ62</accession>
<dbReference type="EMBL" id="FNDQ01000036">
    <property type="protein sequence ID" value="SDH99634.1"/>
    <property type="molecule type" value="Genomic_DNA"/>
</dbReference>
<name>A0A1G8GZ62_9FLAO</name>
<proteinExistence type="predicted"/>
<organism evidence="1 2">
    <name type="scientific">Myroides phaeus</name>
    <dbReference type="NCBI Taxonomy" id="702745"/>
    <lineage>
        <taxon>Bacteria</taxon>
        <taxon>Pseudomonadati</taxon>
        <taxon>Bacteroidota</taxon>
        <taxon>Flavobacteriia</taxon>
        <taxon>Flavobacteriales</taxon>
        <taxon>Flavobacteriaceae</taxon>
        <taxon>Myroides</taxon>
    </lineage>
</organism>
<reference evidence="2" key="1">
    <citation type="submission" date="2016-10" db="EMBL/GenBank/DDBJ databases">
        <authorList>
            <person name="Varghese N."/>
            <person name="Submissions S."/>
        </authorList>
    </citation>
    <scope>NUCLEOTIDE SEQUENCE [LARGE SCALE GENOMIC DNA]</scope>
    <source>
        <strain evidence="2">DSM 23313</strain>
    </source>
</reference>